<evidence type="ECO:0000256" key="4">
    <source>
        <dbReference type="ARBA" id="ARBA00022801"/>
    </source>
</evidence>
<reference evidence="10 11" key="1">
    <citation type="submission" date="2020-02" db="EMBL/GenBank/DDBJ databases">
        <authorList>
            <person name="Ferguson B K."/>
        </authorList>
    </citation>
    <scope>NUCLEOTIDE SEQUENCE [LARGE SCALE GENOMIC DNA]</scope>
</reference>
<feature type="compositionally biased region" description="Low complexity" evidence="8">
    <location>
        <begin position="340"/>
        <end position="371"/>
    </location>
</feature>
<accession>A0A6H5IIX0</accession>
<feature type="domain" description="Sulfatase N-terminal" evidence="9">
    <location>
        <begin position="482"/>
        <end position="789"/>
    </location>
</feature>
<dbReference type="Gene3D" id="3.30.1120.10">
    <property type="match status" value="1"/>
</dbReference>
<evidence type="ECO:0000256" key="7">
    <source>
        <dbReference type="SAM" id="Coils"/>
    </source>
</evidence>
<keyword evidence="11" id="KW-1185">Reference proteome</keyword>
<comment type="similarity">
    <text evidence="2">Belongs to the sulfatase family.</text>
</comment>
<proteinExistence type="inferred from homology"/>
<evidence type="ECO:0000256" key="8">
    <source>
        <dbReference type="SAM" id="MobiDB-lite"/>
    </source>
</evidence>
<dbReference type="InterPro" id="IPR047115">
    <property type="entry name" value="ARSB"/>
</dbReference>
<dbReference type="CDD" id="cd16029">
    <property type="entry name" value="4-S"/>
    <property type="match status" value="1"/>
</dbReference>
<dbReference type="Gene3D" id="3.40.720.10">
    <property type="entry name" value="Alkaline Phosphatase, subunit A"/>
    <property type="match status" value="1"/>
</dbReference>
<dbReference type="InterPro" id="IPR000917">
    <property type="entry name" value="Sulfatase_N"/>
</dbReference>
<evidence type="ECO:0000256" key="1">
    <source>
        <dbReference type="ARBA" id="ARBA00001913"/>
    </source>
</evidence>
<dbReference type="PANTHER" id="PTHR10342">
    <property type="entry name" value="ARYLSULFATASE"/>
    <property type="match status" value="1"/>
</dbReference>
<dbReference type="Pfam" id="PF00884">
    <property type="entry name" value="Sulfatase"/>
    <property type="match status" value="1"/>
</dbReference>
<feature type="compositionally biased region" description="Basic and acidic residues" evidence="8">
    <location>
        <begin position="235"/>
        <end position="251"/>
    </location>
</feature>
<protein>
    <recommendedName>
        <fullName evidence="9">Sulfatase N-terminal domain-containing protein</fullName>
    </recommendedName>
</protein>
<comment type="cofactor">
    <cofactor evidence="1">
        <name>Ca(2+)</name>
        <dbReference type="ChEBI" id="CHEBI:29108"/>
    </cofactor>
</comment>
<keyword evidence="3" id="KW-0479">Metal-binding</keyword>
<gene>
    <name evidence="10" type="ORF">TBRA_LOCUS6649</name>
</gene>
<sequence length="948" mass="107990">MMEVDDDKITEQITVYENKIKEVKDKIRDELQTRRDLKNKISEAKKNEATQVMILERLDEYESIVSRELELAERKEDSESMITLAMIKQYDDMLQEHLKVWAKYEVQNAEKQNYRLERFNARSKTQQMPKVDLSHFLINKKLSQDNADTASVYSMALEQEYLDSDDRSKKKSEPIPPNIESLRINIENKPAPPTTMKDATGKDYQQRPVPTPAKMQCFTRDNSANIQSHPVQDAQLEKPRRSSQEQSRRSSQEQQFQSQQALSSSQEMQRHSSQEMQHSNSSQELMMQQNQQQHQYQPDDQNVFDPRDLSKLPQSNAPRIKSVQNVNFVLAQQEVPVNSQHMQQQQHKQQQQHNQHQQQQKQQLQQQQQRQETPMMSSMHESSRNNGSAMPSMQESSRNIDSAASNYPIQMPQNLNVTPVSGMNVDPAGMMSTSMLSNEMNISVDNISAILGSEITEPGGSAELARRLYEVPRMQIKLDYKGWNDVGFHGSTQIPTPNIDALAYNGIILNRHYVQPSCTPTRAAFLTGKYPIRMGMQGGSILGGEPRGIPLNVRILPEYLQGLGYDTKLIGKWHVGYHTPQHTPNRRGFDYFLGFYNSYVGYYDYRYSQANMSGFDMHMNDHPAYGTEGSYATDLFTDTALDVITRHDPMRPLYMQISHLAPHAPLDVPYENVFDEEFRHISEPNRRAYAKMVSKLDESLGRIVSSLGDRGMLSNSIILFLTDNGGAPIGKFRNWGSNWPLRGTKYTLYEGGVRGVAAIWSPRLLSKGRVSDQLIHVTDWLPTLYSAAGGDLRDLGPIDGVNQWDVLSIGTGNVRDKILLNIDEVTKTEAAIYQRFKLVRGSLFKGYYDSVEGETGRGRYAPIYNTTKIKNSAVSDAIRQHLGVPVTQESGMWQLQSQATVLCRPNMTNTHYNNRYSLASCNETECLFDLSVDPCETNNIAKSYPRVS</sequence>
<dbReference type="PROSITE" id="PS00523">
    <property type="entry name" value="SULFATASE_1"/>
    <property type="match status" value="1"/>
</dbReference>
<dbReference type="GO" id="GO:0046872">
    <property type="term" value="F:metal ion binding"/>
    <property type="evidence" value="ECO:0007669"/>
    <property type="project" value="UniProtKB-KW"/>
</dbReference>
<dbReference type="OrthoDB" id="103349at2759"/>
<feature type="region of interest" description="Disordered" evidence="8">
    <location>
        <begin position="227"/>
        <end position="320"/>
    </location>
</feature>
<evidence type="ECO:0000256" key="2">
    <source>
        <dbReference type="ARBA" id="ARBA00008779"/>
    </source>
</evidence>
<dbReference type="PROSITE" id="PS00149">
    <property type="entry name" value="SULFATASE_2"/>
    <property type="match status" value="1"/>
</dbReference>
<evidence type="ECO:0000259" key="9">
    <source>
        <dbReference type="Pfam" id="PF00884"/>
    </source>
</evidence>
<keyword evidence="7" id="KW-0175">Coiled coil</keyword>
<dbReference type="SUPFAM" id="SSF53649">
    <property type="entry name" value="Alkaline phosphatase-like"/>
    <property type="match status" value="1"/>
</dbReference>
<dbReference type="InterPro" id="IPR024607">
    <property type="entry name" value="Sulfatase_CS"/>
</dbReference>
<feature type="compositionally biased region" description="Basic and acidic residues" evidence="8">
    <location>
        <begin position="164"/>
        <end position="173"/>
    </location>
</feature>
<evidence type="ECO:0000256" key="3">
    <source>
        <dbReference type="ARBA" id="ARBA00022723"/>
    </source>
</evidence>
<evidence type="ECO:0000256" key="6">
    <source>
        <dbReference type="ARBA" id="ARBA00023180"/>
    </source>
</evidence>
<keyword evidence="4" id="KW-0378">Hydrolase</keyword>
<evidence type="ECO:0000313" key="11">
    <source>
        <dbReference type="Proteomes" id="UP000479190"/>
    </source>
</evidence>
<feature type="compositionally biased region" description="Polar residues" evidence="8">
    <location>
        <begin position="274"/>
        <end position="287"/>
    </location>
</feature>
<organism evidence="10 11">
    <name type="scientific">Trichogramma brassicae</name>
    <dbReference type="NCBI Taxonomy" id="86971"/>
    <lineage>
        <taxon>Eukaryota</taxon>
        <taxon>Metazoa</taxon>
        <taxon>Ecdysozoa</taxon>
        <taxon>Arthropoda</taxon>
        <taxon>Hexapoda</taxon>
        <taxon>Insecta</taxon>
        <taxon>Pterygota</taxon>
        <taxon>Neoptera</taxon>
        <taxon>Endopterygota</taxon>
        <taxon>Hymenoptera</taxon>
        <taxon>Apocrita</taxon>
        <taxon>Proctotrupomorpha</taxon>
        <taxon>Chalcidoidea</taxon>
        <taxon>Trichogrammatidae</taxon>
        <taxon>Trichogramma</taxon>
    </lineage>
</organism>
<dbReference type="EMBL" id="CADCXV010000753">
    <property type="protein sequence ID" value="CAB0034751.1"/>
    <property type="molecule type" value="Genomic_DNA"/>
</dbReference>
<feature type="region of interest" description="Disordered" evidence="8">
    <location>
        <begin position="337"/>
        <end position="398"/>
    </location>
</feature>
<evidence type="ECO:0000256" key="5">
    <source>
        <dbReference type="ARBA" id="ARBA00022837"/>
    </source>
</evidence>
<dbReference type="AlphaFoldDB" id="A0A6H5IIX0"/>
<dbReference type="GO" id="GO:0008484">
    <property type="term" value="F:sulfuric ester hydrolase activity"/>
    <property type="evidence" value="ECO:0007669"/>
    <property type="project" value="InterPro"/>
</dbReference>
<keyword evidence="5" id="KW-0106">Calcium</keyword>
<name>A0A6H5IIX0_9HYME</name>
<dbReference type="InterPro" id="IPR017850">
    <property type="entry name" value="Alkaline_phosphatase_core_sf"/>
</dbReference>
<dbReference type="Proteomes" id="UP000479190">
    <property type="component" value="Unassembled WGS sequence"/>
</dbReference>
<feature type="compositionally biased region" description="Low complexity" evidence="8">
    <location>
        <begin position="252"/>
        <end position="267"/>
    </location>
</feature>
<feature type="compositionally biased region" description="Low complexity" evidence="8">
    <location>
        <begin position="288"/>
        <end position="301"/>
    </location>
</feature>
<keyword evidence="6" id="KW-0325">Glycoprotein</keyword>
<feature type="coiled-coil region" evidence="7">
    <location>
        <begin position="13"/>
        <end position="47"/>
    </location>
</feature>
<feature type="compositionally biased region" description="Polar residues" evidence="8">
    <location>
        <begin position="372"/>
        <end position="398"/>
    </location>
</feature>
<evidence type="ECO:0000313" key="10">
    <source>
        <dbReference type="EMBL" id="CAB0034751.1"/>
    </source>
</evidence>
<dbReference type="PANTHER" id="PTHR10342:SF264">
    <property type="entry name" value="MIP05773P-RELATED"/>
    <property type="match status" value="1"/>
</dbReference>
<feature type="region of interest" description="Disordered" evidence="8">
    <location>
        <begin position="163"/>
        <end position="210"/>
    </location>
</feature>